<dbReference type="EMBL" id="CP065321">
    <property type="protein sequence ID" value="QQR31246.1"/>
    <property type="molecule type" value="Genomic_DNA"/>
</dbReference>
<protein>
    <submittedName>
        <fullName evidence="2">Plasmid mobilization relaxosome protein MobC</fullName>
    </submittedName>
</protein>
<reference evidence="1" key="1">
    <citation type="journal article" date="2017" name="Genome Announc.">
        <title>High-Quality Whole-Genome Sequences of the Oligo-Mouse-Microbiota Bacterial Community.</title>
        <authorList>
            <person name="Garzetti D."/>
            <person name="Brugiroux S."/>
            <person name="Bunk B."/>
            <person name="Pukall R."/>
            <person name="McCoy K.D."/>
            <person name="Macpherson A.J."/>
            <person name="Stecher B."/>
        </authorList>
    </citation>
    <scope>NUCLEOTIDE SEQUENCE</scope>
    <source>
        <strain evidence="1">KB18</strain>
    </source>
</reference>
<proteinExistence type="predicted"/>
<evidence type="ECO:0000313" key="3">
    <source>
        <dbReference type="Proteomes" id="UP000196710"/>
    </source>
</evidence>
<keyword evidence="3" id="KW-1185">Reference proteome</keyword>
<organism evidence="2 4">
    <name type="scientific">Acutalibacter muris</name>
    <dbReference type="NCBI Taxonomy" id="1796620"/>
    <lineage>
        <taxon>Bacteria</taxon>
        <taxon>Bacillati</taxon>
        <taxon>Bacillota</taxon>
        <taxon>Clostridia</taxon>
        <taxon>Eubacteriales</taxon>
        <taxon>Acutalibacteraceae</taxon>
        <taxon>Acutalibacter</taxon>
    </lineage>
</organism>
<gene>
    <name evidence="2" type="primary">mobC</name>
    <name evidence="1" type="ORF">ADH66_15755</name>
    <name evidence="2" type="ORF">I5Q82_06130</name>
</gene>
<name>A0A1Z2XU94_9FIRM</name>
<sequence length="106" mass="12294">MSKNKDRAFTVRFTEEQFHHIKEQADRAMMTPSNYIRAAAMRGKLNVILDGKLVARELNAIGNNLNQLAMLAHMGQINAVYLEQIHEDMNKLYERFFALADKEVRQ</sequence>
<dbReference type="EMBL" id="CP021422">
    <property type="protein sequence ID" value="ASB41981.1"/>
    <property type="molecule type" value="Genomic_DNA"/>
</dbReference>
<dbReference type="KEGG" id="amur:ADH66_15755"/>
<dbReference type="Pfam" id="PF21983">
    <property type="entry name" value="NikA-like"/>
    <property type="match status" value="1"/>
</dbReference>
<dbReference type="Proteomes" id="UP000596035">
    <property type="component" value="Chromosome"/>
</dbReference>
<dbReference type="Proteomes" id="UP000196710">
    <property type="component" value="Chromosome"/>
</dbReference>
<evidence type="ECO:0000313" key="2">
    <source>
        <dbReference type="EMBL" id="QQR31246.1"/>
    </source>
</evidence>
<dbReference type="AlphaFoldDB" id="A0A1Z2XU94"/>
<dbReference type="InterPro" id="IPR053842">
    <property type="entry name" value="NikA-like"/>
</dbReference>
<accession>A0A1Z2XU94</accession>
<reference evidence="3" key="2">
    <citation type="submission" date="2017-05" db="EMBL/GenBank/DDBJ databases">
        <title>Improved OligoMM genomes.</title>
        <authorList>
            <person name="Garzetti D."/>
        </authorList>
    </citation>
    <scope>NUCLEOTIDE SEQUENCE [LARGE SCALE GENOMIC DNA]</scope>
    <source>
        <strain evidence="3">KB18</strain>
    </source>
</reference>
<evidence type="ECO:0000313" key="1">
    <source>
        <dbReference type="EMBL" id="ASB41981.1"/>
    </source>
</evidence>
<evidence type="ECO:0000313" key="4">
    <source>
        <dbReference type="Proteomes" id="UP000596035"/>
    </source>
</evidence>
<dbReference type="RefSeq" id="WP_066538871.1">
    <property type="nucleotide sequence ID" value="NZ_CAJTCQ010000001.1"/>
</dbReference>
<reference evidence="2 4" key="3">
    <citation type="submission" date="2020-11" db="EMBL/GenBank/DDBJ databases">
        <title>Closed and high quality bacterial genomes of the OMM12 community.</title>
        <authorList>
            <person name="Marbouty M."/>
            <person name="Lamy-Besnier Q."/>
            <person name="Debarbieux L."/>
            <person name="Koszul R."/>
        </authorList>
    </citation>
    <scope>NUCLEOTIDE SEQUENCE [LARGE SCALE GENOMIC DNA]</scope>
    <source>
        <strain evidence="2 4">KB18</strain>
    </source>
</reference>